<dbReference type="Pfam" id="PF05430">
    <property type="entry name" value="Methyltransf_30"/>
    <property type="match status" value="1"/>
</dbReference>
<proteinExistence type="predicted"/>
<reference evidence="2" key="2">
    <citation type="journal article" date="2020" name="Microorganisms">
        <title>Osmotic Adaptation and Compatible Solute Biosynthesis of Phototrophic Bacteria as Revealed from Genome Analyses.</title>
        <authorList>
            <person name="Imhoff J.F."/>
            <person name="Rahn T."/>
            <person name="Kunzel S."/>
            <person name="Keller A."/>
            <person name="Neulinger S.C."/>
        </authorList>
    </citation>
    <scope>NUCLEOTIDE SEQUENCE</scope>
    <source>
        <strain evidence="2">LMG 28126</strain>
    </source>
</reference>
<dbReference type="InterPro" id="IPR047785">
    <property type="entry name" value="tRNA_MNMC2"/>
</dbReference>
<dbReference type="GO" id="GO:0004808">
    <property type="term" value="F:tRNA (5-methylaminomethyl-2-thiouridylate)(34)-methyltransferase activity"/>
    <property type="evidence" value="ECO:0007669"/>
    <property type="project" value="InterPro"/>
</dbReference>
<name>A0A934TJT9_9RHOB</name>
<evidence type="ECO:0000259" key="1">
    <source>
        <dbReference type="Pfam" id="PF05430"/>
    </source>
</evidence>
<dbReference type="GO" id="GO:0016645">
    <property type="term" value="F:oxidoreductase activity, acting on the CH-NH group of donors"/>
    <property type="evidence" value="ECO:0007669"/>
    <property type="project" value="InterPro"/>
</dbReference>
<dbReference type="Gene3D" id="3.40.50.150">
    <property type="entry name" value="Vaccinia Virus protein VP39"/>
    <property type="match status" value="1"/>
</dbReference>
<dbReference type="SUPFAM" id="SSF53335">
    <property type="entry name" value="S-adenosyl-L-methionine-dependent methyltransferases"/>
    <property type="match status" value="1"/>
</dbReference>
<dbReference type="InterPro" id="IPR008471">
    <property type="entry name" value="MnmC-like_methylTransf"/>
</dbReference>
<dbReference type="RefSeq" id="WP_201157230.1">
    <property type="nucleotide sequence ID" value="NZ_NHSD01000250.1"/>
</dbReference>
<dbReference type="EMBL" id="NHSD01000250">
    <property type="protein sequence ID" value="MBK5927470.1"/>
    <property type="molecule type" value="Genomic_DNA"/>
</dbReference>
<dbReference type="NCBIfam" id="NF033855">
    <property type="entry name" value="tRNA_MNMC2"/>
    <property type="match status" value="1"/>
</dbReference>
<protein>
    <submittedName>
        <fullName evidence="2">FAD-dependent oxidoreductase</fullName>
    </submittedName>
</protein>
<dbReference type="PANTHER" id="PTHR39963">
    <property type="entry name" value="SLL0983 PROTEIN"/>
    <property type="match status" value="1"/>
</dbReference>
<accession>A0A934TJT9</accession>
<dbReference type="PANTHER" id="PTHR39963:SF1">
    <property type="entry name" value="MNMC-LIKE METHYLTRANSFERASE DOMAIN-CONTAINING PROTEIN"/>
    <property type="match status" value="1"/>
</dbReference>
<gene>
    <name evidence="2" type="ORF">CCR87_09050</name>
</gene>
<dbReference type="AlphaFoldDB" id="A0A934TJT9"/>
<organism evidence="2 3">
    <name type="scientific">Rhodobaculum claviforme</name>
    <dbReference type="NCBI Taxonomy" id="1549854"/>
    <lineage>
        <taxon>Bacteria</taxon>
        <taxon>Pseudomonadati</taxon>
        <taxon>Pseudomonadota</taxon>
        <taxon>Alphaproteobacteria</taxon>
        <taxon>Rhodobacterales</taxon>
        <taxon>Paracoccaceae</taxon>
        <taxon>Rhodobaculum</taxon>
    </lineage>
</organism>
<keyword evidence="3" id="KW-1185">Reference proteome</keyword>
<reference evidence="2" key="1">
    <citation type="submission" date="2017-05" db="EMBL/GenBank/DDBJ databases">
        <authorList>
            <person name="Imhoff J.F."/>
            <person name="Rahn T."/>
            <person name="Kuenzel S."/>
            <person name="Neulinger S.C."/>
        </authorList>
    </citation>
    <scope>NUCLEOTIDE SEQUENCE</scope>
    <source>
        <strain evidence="2">LMG 28126</strain>
    </source>
</reference>
<evidence type="ECO:0000313" key="3">
    <source>
        <dbReference type="Proteomes" id="UP000706333"/>
    </source>
</evidence>
<comment type="caution">
    <text evidence="2">The sequence shown here is derived from an EMBL/GenBank/DDBJ whole genome shotgun (WGS) entry which is preliminary data.</text>
</comment>
<dbReference type="InterPro" id="IPR029063">
    <property type="entry name" value="SAM-dependent_MTases_sf"/>
</dbReference>
<feature type="domain" description="MnmC-like methyltransferase" evidence="1">
    <location>
        <begin position="118"/>
        <end position="220"/>
    </location>
</feature>
<sequence>MAQAAVAWAEGDVPVSARYDDPYFSLRGGLAETAHVFLAGNALPRRFRPGFRIAELGFGTGLNMLAAWAAWRAAGVAGPLRYTGFEAAPMTAADIGRALSAFPELSPLLPPFLAAWRAGARRMHLPGLLAEVVVGDARTTLPRWPGRADAWFLDGFAPARNPEMWEPPLLAALVRRMAPGGTLATYSAAGAMRRALTAEGLTIERRPGFAGKRHMTVGWRA</sequence>
<dbReference type="Proteomes" id="UP000706333">
    <property type="component" value="Unassembled WGS sequence"/>
</dbReference>
<evidence type="ECO:0000313" key="2">
    <source>
        <dbReference type="EMBL" id="MBK5927470.1"/>
    </source>
</evidence>